<keyword evidence="2" id="KW-1185">Reference proteome</keyword>
<dbReference type="SUPFAM" id="SSF54862">
    <property type="entry name" value="4Fe-4S ferredoxins"/>
    <property type="match status" value="1"/>
</dbReference>
<dbReference type="Gene3D" id="3.30.70.20">
    <property type="match status" value="1"/>
</dbReference>
<proteinExistence type="predicted"/>
<evidence type="ECO:0000313" key="2">
    <source>
        <dbReference type="Proteomes" id="UP001612915"/>
    </source>
</evidence>
<organism evidence="1 2">
    <name type="scientific">Spongisporangium articulatum</name>
    <dbReference type="NCBI Taxonomy" id="3362603"/>
    <lineage>
        <taxon>Bacteria</taxon>
        <taxon>Bacillati</taxon>
        <taxon>Actinomycetota</taxon>
        <taxon>Actinomycetes</taxon>
        <taxon>Kineosporiales</taxon>
        <taxon>Kineosporiaceae</taxon>
        <taxon>Spongisporangium</taxon>
    </lineage>
</organism>
<dbReference type="RefSeq" id="WP_398282919.1">
    <property type="nucleotide sequence ID" value="NZ_JBITLV010000006.1"/>
</dbReference>
<sequence>MDWTRCDGHGSCSELLPGLLVADEWGYPLPTGERVRGDAVLPPEDLPHARRAVAACPLMALRINETA</sequence>
<dbReference type="Pfam" id="PF13459">
    <property type="entry name" value="Fer4_15"/>
    <property type="match status" value="1"/>
</dbReference>
<gene>
    <name evidence="1" type="ORF">ACIB24_17245</name>
</gene>
<name>A0ABW8AT96_9ACTN</name>
<comment type="caution">
    <text evidence="1">The sequence shown here is derived from an EMBL/GenBank/DDBJ whole genome shotgun (WGS) entry which is preliminary data.</text>
</comment>
<evidence type="ECO:0000313" key="1">
    <source>
        <dbReference type="EMBL" id="MFI7588816.1"/>
    </source>
</evidence>
<accession>A0ABW8AT96</accession>
<protein>
    <submittedName>
        <fullName evidence="1">Ferredoxin</fullName>
    </submittedName>
</protein>
<dbReference type="EMBL" id="JBITLV010000006">
    <property type="protein sequence ID" value="MFI7588816.1"/>
    <property type="molecule type" value="Genomic_DNA"/>
</dbReference>
<reference evidence="1 2" key="1">
    <citation type="submission" date="2024-10" db="EMBL/GenBank/DDBJ databases">
        <title>The Natural Products Discovery Center: Release of the First 8490 Sequenced Strains for Exploring Actinobacteria Biosynthetic Diversity.</title>
        <authorList>
            <person name="Kalkreuter E."/>
            <person name="Kautsar S.A."/>
            <person name="Yang D."/>
            <person name="Bader C.D."/>
            <person name="Teijaro C.N."/>
            <person name="Fluegel L."/>
            <person name="Davis C.M."/>
            <person name="Simpson J.R."/>
            <person name="Lauterbach L."/>
            <person name="Steele A.D."/>
            <person name="Gui C."/>
            <person name="Meng S."/>
            <person name="Li G."/>
            <person name="Viehrig K."/>
            <person name="Ye F."/>
            <person name="Su P."/>
            <person name="Kiefer A.F."/>
            <person name="Nichols A."/>
            <person name="Cepeda A.J."/>
            <person name="Yan W."/>
            <person name="Fan B."/>
            <person name="Jiang Y."/>
            <person name="Adhikari A."/>
            <person name="Zheng C.-J."/>
            <person name="Schuster L."/>
            <person name="Cowan T.M."/>
            <person name="Smanski M.J."/>
            <person name="Chevrette M.G."/>
            <person name="De Carvalho L.P.S."/>
            <person name="Shen B."/>
        </authorList>
    </citation>
    <scope>NUCLEOTIDE SEQUENCE [LARGE SCALE GENOMIC DNA]</scope>
    <source>
        <strain evidence="1 2">NPDC049639</strain>
    </source>
</reference>
<dbReference type="Proteomes" id="UP001612915">
    <property type="component" value="Unassembled WGS sequence"/>
</dbReference>